<feature type="region of interest" description="Disordered" evidence="1">
    <location>
        <begin position="115"/>
        <end position="142"/>
    </location>
</feature>
<dbReference type="InterPro" id="IPR013087">
    <property type="entry name" value="Znf_C2H2_type"/>
</dbReference>
<evidence type="ECO:0000259" key="2">
    <source>
        <dbReference type="PROSITE" id="PS00028"/>
    </source>
</evidence>
<evidence type="ECO:0000313" key="3">
    <source>
        <dbReference type="EMBL" id="CAE2318216.1"/>
    </source>
</evidence>
<dbReference type="PANTHER" id="PTHR13182:SF8">
    <property type="entry name" value="CYTOPLASMIC 60S SUBUNIT BIOGENESIS FACTOR ZNF622"/>
    <property type="match status" value="1"/>
</dbReference>
<feature type="region of interest" description="Disordered" evidence="1">
    <location>
        <begin position="192"/>
        <end position="233"/>
    </location>
</feature>
<protein>
    <recommendedName>
        <fullName evidence="2">C2H2-type domain-containing protein</fullName>
    </recommendedName>
</protein>
<proteinExistence type="predicted"/>
<name>A0A7S4NZY0_GUITH</name>
<evidence type="ECO:0000256" key="1">
    <source>
        <dbReference type="SAM" id="MobiDB-lite"/>
    </source>
</evidence>
<feature type="compositionally biased region" description="Basic and acidic residues" evidence="1">
    <location>
        <begin position="202"/>
        <end position="223"/>
    </location>
</feature>
<dbReference type="InterPro" id="IPR036236">
    <property type="entry name" value="Znf_C2H2_sf"/>
</dbReference>
<organism evidence="3">
    <name type="scientific">Guillardia theta</name>
    <name type="common">Cryptophyte</name>
    <name type="synonym">Cryptomonas phi</name>
    <dbReference type="NCBI Taxonomy" id="55529"/>
    <lineage>
        <taxon>Eukaryota</taxon>
        <taxon>Cryptophyceae</taxon>
        <taxon>Pyrenomonadales</taxon>
        <taxon>Geminigeraceae</taxon>
        <taxon>Guillardia</taxon>
    </lineage>
</organism>
<dbReference type="PANTHER" id="PTHR13182">
    <property type="entry name" value="ZINC FINGER PROTEIN 622"/>
    <property type="match status" value="1"/>
</dbReference>
<dbReference type="AlphaFoldDB" id="A0A7S4NZY0"/>
<dbReference type="Pfam" id="PF12756">
    <property type="entry name" value="zf-C2H2_2"/>
    <property type="match status" value="1"/>
</dbReference>
<accession>A0A7S4NZY0</accession>
<dbReference type="GO" id="GO:0030687">
    <property type="term" value="C:preribosome, large subunit precursor"/>
    <property type="evidence" value="ECO:0007669"/>
    <property type="project" value="TreeGrafter"/>
</dbReference>
<dbReference type="GO" id="GO:0042273">
    <property type="term" value="P:ribosomal large subunit biogenesis"/>
    <property type="evidence" value="ECO:0007669"/>
    <property type="project" value="TreeGrafter"/>
</dbReference>
<gene>
    <name evidence="3" type="ORF">GTHE00462_LOCUS25567</name>
</gene>
<dbReference type="EMBL" id="HBKN01032862">
    <property type="protein sequence ID" value="CAE2318216.1"/>
    <property type="molecule type" value="Transcribed_RNA"/>
</dbReference>
<dbReference type="InterPro" id="IPR040025">
    <property type="entry name" value="Znf622/Rei1/Reh1"/>
</dbReference>
<feature type="compositionally biased region" description="Basic and acidic residues" evidence="1">
    <location>
        <begin position="115"/>
        <end position="140"/>
    </location>
</feature>
<feature type="domain" description="C2H2-type" evidence="2">
    <location>
        <begin position="304"/>
        <end position="326"/>
    </location>
</feature>
<dbReference type="InterPro" id="IPR041661">
    <property type="entry name" value="ZN622/Rei1/Reh1_Znf-C2H2"/>
</dbReference>
<sequence length="349" mass="39373">MSVIPQSGHQIQMTVPQRLVWQRAFQAARKAGASVHEAQIVALRSAADGRVQPYVGDGEGREKTMCCTACQLEMPRSDISAHYKTPWHAFNTERKVLGLMPLPLAAFEQRVRSIEEGDRGQEEKEQNALQSEKARNELRHASKKNTKLAADIQRLYCLNETDHKVQEKLVFLEMRKLQAERLLDTKLGGLKSLEQNGTEDGGPDKADRGRRTGKKRPEKEKKKVLNPRNSRPVPLNSVKMETINFKQVCPELCPFDAHVSASLDQNLEHMRDVHGFIVPSPDKTKDVGQLVLYLVRKVYVGFACVFCGCSFPTYTAAQAHMESKGHRKLRTDDAWREEFSCFYNLGAAG</sequence>
<reference evidence="3" key="1">
    <citation type="submission" date="2021-01" db="EMBL/GenBank/DDBJ databases">
        <authorList>
            <person name="Corre E."/>
            <person name="Pelletier E."/>
            <person name="Niang G."/>
            <person name="Scheremetjew M."/>
            <person name="Finn R."/>
            <person name="Kale V."/>
            <person name="Holt S."/>
            <person name="Cochrane G."/>
            <person name="Meng A."/>
            <person name="Brown T."/>
            <person name="Cohen L."/>
        </authorList>
    </citation>
    <scope>NUCLEOTIDE SEQUENCE</scope>
    <source>
        <strain evidence="3">CCMP 2712</strain>
    </source>
</reference>
<dbReference type="SUPFAM" id="SSF57667">
    <property type="entry name" value="beta-beta-alpha zinc fingers"/>
    <property type="match status" value="1"/>
</dbReference>
<dbReference type="PROSITE" id="PS00028">
    <property type="entry name" value="ZINC_FINGER_C2H2_1"/>
    <property type="match status" value="1"/>
</dbReference>